<dbReference type="SUPFAM" id="SSF46785">
    <property type="entry name" value="Winged helix' DNA-binding domain"/>
    <property type="match status" value="1"/>
</dbReference>
<dbReference type="InterPro" id="IPR015102">
    <property type="entry name" value="Tscrpt_reg_HTH_FeoC"/>
</dbReference>
<dbReference type="KEGG" id="pmai:CF386_03745"/>
<proteinExistence type="predicted"/>
<dbReference type="Gene3D" id="1.10.10.10">
    <property type="entry name" value="Winged helix-like DNA-binding domain superfamily/Winged helix DNA-binding domain"/>
    <property type="match status" value="1"/>
</dbReference>
<gene>
    <name evidence="2" type="ORF">CF386_03745</name>
</gene>
<evidence type="ECO:0000313" key="2">
    <source>
        <dbReference type="EMBL" id="ASK78208.1"/>
    </source>
</evidence>
<dbReference type="InterPro" id="IPR036388">
    <property type="entry name" value="WH-like_DNA-bd_sf"/>
</dbReference>
<sequence length="91" mass="10585">MVVYMNNLIDVRNYIRTKRKVHSRQMKREFKGSTRLLDALIEKLVLKGVVEILDDSQSSSCSKSGCNSCNQKIENTVYCWKEKHTIEVCML</sequence>
<feature type="domain" description="Transcriptional regulator HTH-type FeoC" evidence="1">
    <location>
        <begin position="8"/>
        <end position="74"/>
    </location>
</feature>
<reference evidence="2 3" key="1">
    <citation type="journal article" date="2016" name="Int. J. Syst. Evol. Microbiol.">
        <title>Paraphotobacterium marinum gen. nov., sp. nov., a member of the family Vibrionaceae, isolated from surface seawater.</title>
        <authorList>
            <person name="Huang Z."/>
            <person name="Dong C."/>
            <person name="Shao Z."/>
        </authorList>
    </citation>
    <scope>NUCLEOTIDE SEQUENCE [LARGE SCALE GENOMIC DNA]</scope>
    <source>
        <strain evidence="2 3">NSCS20N07D</strain>
    </source>
</reference>
<protein>
    <recommendedName>
        <fullName evidence="1">Transcriptional regulator HTH-type FeoC domain-containing protein</fullName>
    </recommendedName>
</protein>
<dbReference type="Pfam" id="PF09012">
    <property type="entry name" value="FeoC"/>
    <property type="match status" value="1"/>
</dbReference>
<accession>A0A220VCS7</accession>
<keyword evidence="3" id="KW-1185">Reference proteome</keyword>
<evidence type="ECO:0000313" key="3">
    <source>
        <dbReference type="Proteomes" id="UP000242175"/>
    </source>
</evidence>
<dbReference type="EMBL" id="CP022355">
    <property type="protein sequence ID" value="ASK78208.1"/>
    <property type="molecule type" value="Genomic_DNA"/>
</dbReference>
<organism evidence="2 3">
    <name type="scientific">Paraphotobacterium marinum</name>
    <dbReference type="NCBI Taxonomy" id="1755811"/>
    <lineage>
        <taxon>Bacteria</taxon>
        <taxon>Pseudomonadati</taxon>
        <taxon>Pseudomonadota</taxon>
        <taxon>Gammaproteobacteria</taxon>
        <taxon>Vibrionales</taxon>
        <taxon>Vibrionaceae</taxon>
        <taxon>Paraphotobacterium</taxon>
    </lineage>
</organism>
<name>A0A220VCS7_9GAMM</name>
<evidence type="ECO:0000259" key="1">
    <source>
        <dbReference type="Pfam" id="PF09012"/>
    </source>
</evidence>
<dbReference type="Proteomes" id="UP000242175">
    <property type="component" value="Chromosome large"/>
</dbReference>
<dbReference type="AlphaFoldDB" id="A0A220VCS7"/>
<dbReference type="InterPro" id="IPR036390">
    <property type="entry name" value="WH_DNA-bd_sf"/>
</dbReference>